<keyword evidence="9" id="KW-0067">ATP-binding</keyword>
<dbReference type="Proteomes" id="UP000294963">
    <property type="component" value="Unassembled WGS sequence"/>
</dbReference>
<evidence type="ECO:0000313" key="16">
    <source>
        <dbReference type="Proteomes" id="UP000294963"/>
    </source>
</evidence>
<evidence type="ECO:0000256" key="10">
    <source>
        <dbReference type="ARBA" id="ARBA00022989"/>
    </source>
</evidence>
<keyword evidence="16" id="KW-1185">Reference proteome</keyword>
<dbReference type="PANTHER" id="PTHR45436">
    <property type="entry name" value="SENSOR HISTIDINE KINASE YKOH"/>
    <property type="match status" value="1"/>
</dbReference>
<comment type="caution">
    <text evidence="15">The sequence shown here is derived from an EMBL/GenBank/DDBJ whole genome shotgun (WGS) entry which is preliminary data.</text>
</comment>
<keyword evidence="5" id="KW-0808">Transferase</keyword>
<proteinExistence type="predicted"/>
<dbReference type="EC" id="2.7.13.3" evidence="3"/>
<dbReference type="Pfam" id="PF02518">
    <property type="entry name" value="HATPase_c"/>
    <property type="match status" value="1"/>
</dbReference>
<dbReference type="CDD" id="cd00082">
    <property type="entry name" value="HisKA"/>
    <property type="match status" value="1"/>
</dbReference>
<feature type="transmembrane region" description="Helical" evidence="13">
    <location>
        <begin position="158"/>
        <end position="180"/>
    </location>
</feature>
<evidence type="ECO:0000256" key="11">
    <source>
        <dbReference type="ARBA" id="ARBA00023012"/>
    </source>
</evidence>
<comment type="catalytic activity">
    <reaction evidence="1">
        <text>ATP + protein L-histidine = ADP + protein N-phospho-L-histidine.</text>
        <dbReference type="EC" id="2.7.13.3"/>
    </reaction>
</comment>
<dbReference type="PROSITE" id="PS50109">
    <property type="entry name" value="HIS_KIN"/>
    <property type="match status" value="1"/>
</dbReference>
<organism evidence="15 16">
    <name type="scientific">Acinetobacter calcoaceticus</name>
    <dbReference type="NCBI Taxonomy" id="471"/>
    <lineage>
        <taxon>Bacteria</taxon>
        <taxon>Pseudomonadati</taxon>
        <taxon>Pseudomonadota</taxon>
        <taxon>Gammaproteobacteria</taxon>
        <taxon>Moraxellales</taxon>
        <taxon>Moraxellaceae</taxon>
        <taxon>Acinetobacter</taxon>
        <taxon>Acinetobacter calcoaceticus/baumannii complex</taxon>
    </lineage>
</organism>
<feature type="domain" description="Histidine kinase" evidence="14">
    <location>
        <begin position="240"/>
        <end position="452"/>
    </location>
</feature>
<dbReference type="GO" id="GO:0005886">
    <property type="term" value="C:plasma membrane"/>
    <property type="evidence" value="ECO:0007669"/>
    <property type="project" value="TreeGrafter"/>
</dbReference>
<dbReference type="Gene3D" id="3.30.565.10">
    <property type="entry name" value="Histidine kinase-like ATPase, C-terminal domain"/>
    <property type="match status" value="1"/>
</dbReference>
<dbReference type="Pfam" id="PF08521">
    <property type="entry name" value="2CSK_N"/>
    <property type="match status" value="1"/>
</dbReference>
<keyword evidence="12 13" id="KW-0472">Membrane</keyword>
<dbReference type="Gene3D" id="1.10.287.130">
    <property type="match status" value="1"/>
</dbReference>
<keyword evidence="4" id="KW-0597">Phosphoprotein</keyword>
<dbReference type="SUPFAM" id="SSF55874">
    <property type="entry name" value="ATPase domain of HSP90 chaperone/DNA topoisomerase II/histidine kinase"/>
    <property type="match status" value="1"/>
</dbReference>
<dbReference type="GO" id="GO:0000155">
    <property type="term" value="F:phosphorelay sensor kinase activity"/>
    <property type="evidence" value="ECO:0007669"/>
    <property type="project" value="InterPro"/>
</dbReference>
<evidence type="ECO:0000313" key="15">
    <source>
        <dbReference type="EMBL" id="TCM61150.1"/>
    </source>
</evidence>
<name>A0A4R1XGR5_ACICA</name>
<evidence type="ECO:0000256" key="2">
    <source>
        <dbReference type="ARBA" id="ARBA00004141"/>
    </source>
</evidence>
<evidence type="ECO:0000256" key="1">
    <source>
        <dbReference type="ARBA" id="ARBA00000085"/>
    </source>
</evidence>
<evidence type="ECO:0000256" key="6">
    <source>
        <dbReference type="ARBA" id="ARBA00022692"/>
    </source>
</evidence>
<dbReference type="CDD" id="cd00075">
    <property type="entry name" value="HATPase"/>
    <property type="match status" value="1"/>
</dbReference>
<feature type="transmembrane region" description="Helical" evidence="13">
    <location>
        <begin position="17"/>
        <end position="38"/>
    </location>
</feature>
<reference evidence="15 16" key="1">
    <citation type="submission" date="2019-03" db="EMBL/GenBank/DDBJ databases">
        <title>Genomic analyses of the natural microbiome of Caenorhabditis elegans.</title>
        <authorList>
            <person name="Samuel B."/>
        </authorList>
    </citation>
    <scope>NUCLEOTIDE SEQUENCE [LARGE SCALE GENOMIC DNA]</scope>
    <source>
        <strain evidence="15 16">JUb89</strain>
    </source>
</reference>
<dbReference type="OrthoDB" id="9809766at2"/>
<keyword evidence="7" id="KW-0547">Nucleotide-binding</keyword>
<evidence type="ECO:0000256" key="8">
    <source>
        <dbReference type="ARBA" id="ARBA00022777"/>
    </source>
</evidence>
<evidence type="ECO:0000256" key="12">
    <source>
        <dbReference type="ARBA" id="ARBA00023136"/>
    </source>
</evidence>
<keyword evidence="10 13" id="KW-1133">Transmembrane helix</keyword>
<sequence length="452" mass="51042">MNATAQPVPSYSLSKRLSLIIIVATASIWVLSLIFIYWQMQRTANQIFDQSLAETAHSLLSTSLSTLDTGNIKQTAIEKIDDEHFHNIVFQLWNKNGQLIYRSVGVEQQPFIQSNGFSWINMNGDVYRGYAVWDSQHQVQVQIAQLWKIRQQIQYSSLLFLLMMLVVFLPLLSWLIIYIVNKNLSAVHRISESLEKQSVEHLRPIQHAVPNEIMPMVNSLNSLLLEIADSIDREKRFTSNAAHELRTPLSAIRVHAQVLQNARSPQEAEDSIRDIILGVDKASRMITQLLTFARLSANSTQENNPIDLSKLIQNALDTMAFKLQQASVVIECHLESALISGQIDQIEILIRNLLENALSYRRKDSLPRIKISCGRNADTAFMQIEDNGIGIAATELPFIFQRFYRINQSSSVIGSGLGLSIVKQIVEQHQAHIEVFPAAQTGVVFKISFALL</sequence>
<accession>A0A4R1XGR5</accession>
<protein>
    <recommendedName>
        <fullName evidence="3">histidine kinase</fullName>
        <ecNumber evidence="3">2.7.13.3</ecNumber>
    </recommendedName>
</protein>
<dbReference type="GO" id="GO:0005524">
    <property type="term" value="F:ATP binding"/>
    <property type="evidence" value="ECO:0007669"/>
    <property type="project" value="UniProtKB-KW"/>
</dbReference>
<dbReference type="AlphaFoldDB" id="A0A4R1XGR5"/>
<evidence type="ECO:0000259" key="14">
    <source>
        <dbReference type="PROSITE" id="PS50109"/>
    </source>
</evidence>
<dbReference type="InterPro" id="IPR013727">
    <property type="entry name" value="2CSK_N"/>
</dbReference>
<evidence type="ECO:0000256" key="5">
    <source>
        <dbReference type="ARBA" id="ARBA00022679"/>
    </source>
</evidence>
<dbReference type="InterPro" id="IPR003594">
    <property type="entry name" value="HATPase_dom"/>
</dbReference>
<evidence type="ECO:0000256" key="4">
    <source>
        <dbReference type="ARBA" id="ARBA00022553"/>
    </source>
</evidence>
<dbReference type="EMBL" id="SLVJ01000029">
    <property type="protein sequence ID" value="TCM61150.1"/>
    <property type="molecule type" value="Genomic_DNA"/>
</dbReference>
<dbReference type="PRINTS" id="PR00344">
    <property type="entry name" value="BCTRLSENSOR"/>
</dbReference>
<evidence type="ECO:0000256" key="13">
    <source>
        <dbReference type="SAM" id="Phobius"/>
    </source>
</evidence>
<keyword evidence="6 13" id="KW-0812">Transmembrane</keyword>
<dbReference type="InterPro" id="IPR003661">
    <property type="entry name" value="HisK_dim/P_dom"/>
</dbReference>
<dbReference type="SUPFAM" id="SSF47384">
    <property type="entry name" value="Homodimeric domain of signal transducing histidine kinase"/>
    <property type="match status" value="1"/>
</dbReference>
<evidence type="ECO:0000256" key="9">
    <source>
        <dbReference type="ARBA" id="ARBA00022840"/>
    </source>
</evidence>
<keyword evidence="11" id="KW-0902">Two-component regulatory system</keyword>
<evidence type="ECO:0000256" key="7">
    <source>
        <dbReference type="ARBA" id="ARBA00022741"/>
    </source>
</evidence>
<evidence type="ECO:0000256" key="3">
    <source>
        <dbReference type="ARBA" id="ARBA00012438"/>
    </source>
</evidence>
<dbReference type="InterPro" id="IPR050428">
    <property type="entry name" value="TCS_sensor_his_kinase"/>
</dbReference>
<dbReference type="SMART" id="SM00387">
    <property type="entry name" value="HATPase_c"/>
    <property type="match status" value="1"/>
</dbReference>
<comment type="subcellular location">
    <subcellularLocation>
        <location evidence="2">Membrane</location>
        <topology evidence="2">Multi-pass membrane protein</topology>
    </subcellularLocation>
</comment>
<dbReference type="InterPro" id="IPR036890">
    <property type="entry name" value="HATPase_C_sf"/>
</dbReference>
<keyword evidence="8 15" id="KW-0418">Kinase</keyword>
<gene>
    <name evidence="15" type="ORF">EC844_1293</name>
</gene>
<dbReference type="SMART" id="SM00388">
    <property type="entry name" value="HisKA"/>
    <property type="match status" value="1"/>
</dbReference>
<dbReference type="InterPro" id="IPR004358">
    <property type="entry name" value="Sig_transdc_His_kin-like_C"/>
</dbReference>
<dbReference type="InterPro" id="IPR036097">
    <property type="entry name" value="HisK_dim/P_sf"/>
</dbReference>
<dbReference type="Pfam" id="PF00512">
    <property type="entry name" value="HisKA"/>
    <property type="match status" value="1"/>
</dbReference>
<dbReference type="InterPro" id="IPR005467">
    <property type="entry name" value="His_kinase_dom"/>
</dbReference>
<dbReference type="PANTHER" id="PTHR45436:SF14">
    <property type="entry name" value="SENSOR PROTEIN QSEC"/>
    <property type="match status" value="1"/>
</dbReference>